<proteinExistence type="predicted"/>
<sequence length="1581" mass="167146">MKINRQLMWSQFLIIGFLVTYANMANTQVCAIPGNDGNAVALSGVVNSYWSVAAGVYDATNTAITLQNQRGSVTAIVAGDLVLLIQMQCADIDFSDTDAYGDGIAGDLQLGSPVASGYSDPAGTCLAGEYEYVRAGPASSATNLDLTENSLINTYVQAVSTATSTRRVLQVIRVPQYDNVTLSGNIVPVEWDGFSGGVVALDMARGLDFAGNNIDVDGMGFRGGGGRERSVDDPVIRYRWDADDRHAIKGEGIAGTPRFVSEKRDPDTGIVAAITDLGVTWGGYPDGTGTDGDFARGAPATAGGGGTFWFGSSDNGGGGGGANGGAGGRGGAGWRSAGYAGINVDYSNLAEQKWGFGGSAFAAASISRVVLGGGGAGGDNNANSTPEESSGAAGAGIVMIRARSITGAGTISARGARAADNSLNDAAGGGGAGGSVVVITSDMSTATININVAGGRGADAWIGGGSAHGPGGGGGGGIVIRSGAATVTLTGGDNGQTTTADSPAGGASHGSTPGSIGLDSVITVPVDIPGINTGFRCLDFGDAPGSYGLADHNVGLSPGDLFLGTVIADGDPAILPNLSSASADRDDSAAIDDEDAASLPASSNSAGIYTVTVALTNISGSLANLCGWVDFDQDGVFQSDEAVCAIVASIAGNQNINLVFTIPLADRDNTGQLFARFRLSIDALTSTDATGSASDGEVEDHVVNVTTLPVSIHSFESYRNSDGLLIRWGTASETRNIGFHIWGNDSHSYKRLTKQMIPTTAVGALSPQEYQINLPVEYNNTQDLVISAVDVQGNEELFGFYQTGKLYGRDILPETIDWKGIQQQTDKILTQQKLYRSTGNRDKINNIKVSEQKVQLQTNSYGMHRLSYEDLLNAGFDLNNIESHLIAVSVKGKPVARWIGASSTIDDLIFINSFEVESNKYVNLKAGSTFGPGQFIDFWAKAPDFPDALYLDYYTYEISIDANLVKNAAIQQLEMTATAPFYQHVLTVNENNEYAFTNKSKDPWYAKRLIDFGQEQDKFYQLDFRIDDALAIGQDGMLVVKVIGGADLPDNPDHEVSISFNGVTLLTQSFDGITVQELTATVPAALLQTGDSQVELRLTSGTGVQFDIVLVDEVKLTYPRLFTAENNILSITENSLVGKMSVSGLDNTDIVAYGTSPDGNLFALATRLQDSLDYDVATLENTTADYWISNLNSIAQPTALNVIARDNLLTENADFLVIVHPAFMPLSVAENHPLNSYVQQRESEGWDVRVVSIADIQMQYGGGMPLPDALTSFLQAADTAFNYTHVLLVGSDSYDYKDYLGLQSISFIPTKYAETLFIPHTPSDALLTDLDGDGVGDKAIGRWPVRSISDLEAIVAKTMHWGNGSNLNIVLVTDEQDGTNQSFEAQAERLIDQTIMAGWDTQFVQRIYTDQLQGTTGLGAADQARELLFESWMNNKTLTNFIGHGSPTQWSRSGILAASDVTDLFNPTTPAMIGTLTCYTSYFVSPMTNTLAHQLMNGSDSLVNGAIAVHGAASLSDYTSNEVFAKHVLEQQLNGETLGQAIYLARLHASTLGYSDQVINWVLLGDPTLQAQVNEPLINGD</sequence>
<feature type="region of interest" description="Disordered" evidence="2">
    <location>
        <begin position="489"/>
        <end position="513"/>
    </location>
</feature>
<keyword evidence="1" id="KW-0732">Signal</keyword>
<dbReference type="Gene3D" id="3.40.50.10390">
    <property type="entry name" value="Gingipain r, domain 1"/>
    <property type="match status" value="1"/>
</dbReference>
<dbReference type="GO" id="GO:0006508">
    <property type="term" value="P:proteolysis"/>
    <property type="evidence" value="ECO:0007669"/>
    <property type="project" value="InterPro"/>
</dbReference>
<dbReference type="InterPro" id="IPR029030">
    <property type="entry name" value="Caspase-like_dom_sf"/>
</dbReference>
<feature type="domain" description="GEVED" evidence="4">
    <location>
        <begin position="625"/>
        <end position="704"/>
    </location>
</feature>
<dbReference type="InterPro" id="IPR001769">
    <property type="entry name" value="Gingipain"/>
</dbReference>
<organism evidence="5">
    <name type="scientific">hydrothermal vent metagenome</name>
    <dbReference type="NCBI Taxonomy" id="652676"/>
    <lineage>
        <taxon>unclassified sequences</taxon>
        <taxon>metagenomes</taxon>
        <taxon>ecological metagenomes</taxon>
    </lineage>
</organism>
<protein>
    <submittedName>
        <fullName evidence="5">Uncharacterized protein</fullName>
    </submittedName>
</protein>
<feature type="compositionally biased region" description="Polar residues" evidence="2">
    <location>
        <begin position="489"/>
        <end position="501"/>
    </location>
</feature>
<name>A0A3B0VD39_9ZZZZ</name>
<evidence type="ECO:0000259" key="4">
    <source>
        <dbReference type="Pfam" id="PF20009"/>
    </source>
</evidence>
<reference evidence="5" key="1">
    <citation type="submission" date="2018-06" db="EMBL/GenBank/DDBJ databases">
        <authorList>
            <person name="Zhirakovskaya E."/>
        </authorList>
    </citation>
    <scope>NUCLEOTIDE SEQUENCE</scope>
</reference>
<dbReference type="InterPro" id="IPR029031">
    <property type="entry name" value="Gingipain_N_sf"/>
</dbReference>
<dbReference type="GO" id="GO:0008234">
    <property type="term" value="F:cysteine-type peptidase activity"/>
    <property type="evidence" value="ECO:0007669"/>
    <property type="project" value="InterPro"/>
</dbReference>
<evidence type="ECO:0000256" key="1">
    <source>
        <dbReference type="ARBA" id="ARBA00022729"/>
    </source>
</evidence>
<evidence type="ECO:0000313" key="5">
    <source>
        <dbReference type="EMBL" id="VAW36177.1"/>
    </source>
</evidence>
<evidence type="ECO:0000256" key="2">
    <source>
        <dbReference type="SAM" id="MobiDB-lite"/>
    </source>
</evidence>
<dbReference type="Gene3D" id="3.40.50.1460">
    <property type="match status" value="1"/>
</dbReference>
<evidence type="ECO:0000259" key="3">
    <source>
        <dbReference type="Pfam" id="PF01364"/>
    </source>
</evidence>
<dbReference type="Pfam" id="PF20009">
    <property type="entry name" value="GEVED"/>
    <property type="match status" value="1"/>
</dbReference>
<gene>
    <name evidence="5" type="ORF">MNBD_GAMMA01-1130</name>
</gene>
<feature type="domain" description="Gingipain" evidence="3">
    <location>
        <begin position="1215"/>
        <end position="1570"/>
    </location>
</feature>
<accession>A0A3B0VD39</accession>
<dbReference type="EMBL" id="UOEW01000133">
    <property type="protein sequence ID" value="VAW36177.1"/>
    <property type="molecule type" value="Genomic_DNA"/>
</dbReference>
<dbReference type="SUPFAM" id="SSF52129">
    <property type="entry name" value="Caspase-like"/>
    <property type="match status" value="1"/>
</dbReference>
<dbReference type="Pfam" id="PF01364">
    <property type="entry name" value="Peptidase_C25"/>
    <property type="match status" value="1"/>
</dbReference>
<dbReference type="InterPro" id="IPR045474">
    <property type="entry name" value="GEVED"/>
</dbReference>